<accession>A0ABW6S8K3</accession>
<evidence type="ECO:0000259" key="3">
    <source>
        <dbReference type="Pfam" id="PF08028"/>
    </source>
</evidence>
<dbReference type="PIRSF" id="PIRSF016578">
    <property type="entry name" value="HsaA"/>
    <property type="match status" value="1"/>
</dbReference>
<dbReference type="PANTHER" id="PTHR43884:SF12">
    <property type="entry name" value="ISOVALERYL-COA DEHYDROGENASE, MITOCHONDRIAL-RELATED"/>
    <property type="match status" value="1"/>
</dbReference>
<dbReference type="Gene3D" id="1.10.540.10">
    <property type="entry name" value="Acyl-CoA dehydrogenase/oxidase, N-terminal domain"/>
    <property type="match status" value="1"/>
</dbReference>
<feature type="domain" description="Acyl-CoA dehydrogenase C-terminal" evidence="3">
    <location>
        <begin position="249"/>
        <end position="380"/>
    </location>
</feature>
<reference evidence="4 5" key="1">
    <citation type="submission" date="2024-10" db="EMBL/GenBank/DDBJ databases">
        <title>The Natural Products Discovery Center: Release of the First 8490 Sequenced Strains for Exploring Actinobacteria Biosynthetic Diversity.</title>
        <authorList>
            <person name="Kalkreuter E."/>
            <person name="Kautsar S.A."/>
            <person name="Yang D."/>
            <person name="Bader C.D."/>
            <person name="Teijaro C.N."/>
            <person name="Fluegel L."/>
            <person name="Davis C.M."/>
            <person name="Simpson J.R."/>
            <person name="Lauterbach L."/>
            <person name="Steele A.D."/>
            <person name="Gui C."/>
            <person name="Meng S."/>
            <person name="Li G."/>
            <person name="Viehrig K."/>
            <person name="Ye F."/>
            <person name="Su P."/>
            <person name="Kiefer A.F."/>
            <person name="Nichols A."/>
            <person name="Cepeda A.J."/>
            <person name="Yan W."/>
            <person name="Fan B."/>
            <person name="Jiang Y."/>
            <person name="Adhikari A."/>
            <person name="Zheng C.-J."/>
            <person name="Schuster L."/>
            <person name="Cowan T.M."/>
            <person name="Smanski M.J."/>
            <person name="Chevrette M.G."/>
            <person name="De Carvalho L.P.S."/>
            <person name="Shen B."/>
        </authorList>
    </citation>
    <scope>NUCLEOTIDE SEQUENCE [LARGE SCALE GENOMIC DNA]</scope>
    <source>
        <strain evidence="4 5">NPDC002593</strain>
    </source>
</reference>
<dbReference type="InterPro" id="IPR009100">
    <property type="entry name" value="AcylCoA_DH/oxidase_NM_dom_sf"/>
</dbReference>
<evidence type="ECO:0000313" key="5">
    <source>
        <dbReference type="Proteomes" id="UP001601992"/>
    </source>
</evidence>
<protein>
    <submittedName>
        <fullName evidence="4">Acyl-CoA dehydrogenase family protein</fullName>
    </submittedName>
</protein>
<dbReference type="SUPFAM" id="SSF56645">
    <property type="entry name" value="Acyl-CoA dehydrogenase NM domain-like"/>
    <property type="match status" value="1"/>
</dbReference>
<keyword evidence="1" id="KW-0560">Oxidoreductase</keyword>
<dbReference type="Proteomes" id="UP001601992">
    <property type="component" value="Unassembled WGS sequence"/>
</dbReference>
<dbReference type="InterPro" id="IPR037069">
    <property type="entry name" value="AcylCoA_DH/ox_N_sf"/>
</dbReference>
<evidence type="ECO:0000256" key="1">
    <source>
        <dbReference type="ARBA" id="ARBA00023002"/>
    </source>
</evidence>
<comment type="caution">
    <text evidence="4">The sequence shown here is derived from an EMBL/GenBank/DDBJ whole genome shotgun (WGS) entry which is preliminary data.</text>
</comment>
<proteinExistence type="predicted"/>
<evidence type="ECO:0000313" key="4">
    <source>
        <dbReference type="EMBL" id="MFF3572617.1"/>
    </source>
</evidence>
<dbReference type="EMBL" id="JBIAQY010000014">
    <property type="protein sequence ID" value="MFF3572617.1"/>
    <property type="molecule type" value="Genomic_DNA"/>
</dbReference>
<dbReference type="PANTHER" id="PTHR43884">
    <property type="entry name" value="ACYL-COA DEHYDROGENASE"/>
    <property type="match status" value="1"/>
</dbReference>
<dbReference type="SUPFAM" id="SSF47203">
    <property type="entry name" value="Acyl-CoA dehydrogenase C-terminal domain-like"/>
    <property type="match status" value="1"/>
</dbReference>
<dbReference type="RefSeq" id="WP_040831467.1">
    <property type="nucleotide sequence ID" value="NZ_JBIAQY010000014.1"/>
</dbReference>
<dbReference type="Pfam" id="PF02771">
    <property type="entry name" value="Acyl-CoA_dh_N"/>
    <property type="match status" value="1"/>
</dbReference>
<dbReference type="Gene3D" id="1.20.140.10">
    <property type="entry name" value="Butyryl-CoA Dehydrogenase, subunit A, domain 3"/>
    <property type="match status" value="1"/>
</dbReference>
<dbReference type="Pfam" id="PF08028">
    <property type="entry name" value="Acyl-CoA_dh_2"/>
    <property type="match status" value="1"/>
</dbReference>
<feature type="domain" description="Acyl-CoA dehydrogenase/oxidase N-terminal" evidence="2">
    <location>
        <begin position="24"/>
        <end position="97"/>
    </location>
</feature>
<dbReference type="Gene3D" id="2.40.110.10">
    <property type="entry name" value="Butyryl-CoA Dehydrogenase, subunit A, domain 2"/>
    <property type="match status" value="1"/>
</dbReference>
<name>A0ABW6S8K3_9NOCA</name>
<sequence>MTIATAEPDAPATDRGAVYLERARKVAELVEAEADAIEEQATITDAVFRALAEAGLFWILVPEEYGGAGLDIVSAFKVVQEISRADGSTGWAFMANACSTGVAVGFMNQVGAREMFDGPDRGITAGMILPTGSAVRVDGGYRVTGKYQFASGSAHASWIGAGFVVHDADGNPIVDATGTPDCRIGFLPRAEVEFLGNWNVMGMVGTGSYDYKVEDRFIPDKFTMETFSTVPTRPESVYELGLLGIGVGGHAPVALGLAERALQEIAGIVAAKQRPGYATVVGDSELFQLDFARHEALYRAARAYVYEAYGDAEATAAAGGTISDEQRARMRQTATWAQEVAGEVVTFAHRWAGSATVRNPSALGRCVRDAAVATQHALVDRMTLVEAARAIVPAYQR</sequence>
<gene>
    <name evidence="4" type="ORF">ACFYXQ_33105</name>
</gene>
<dbReference type="InterPro" id="IPR013107">
    <property type="entry name" value="Acyl-CoA_DH_C"/>
</dbReference>
<evidence type="ECO:0000259" key="2">
    <source>
        <dbReference type="Pfam" id="PF02771"/>
    </source>
</evidence>
<dbReference type="InterPro" id="IPR046373">
    <property type="entry name" value="Acyl-CoA_Oxase/DH_mid-dom_sf"/>
</dbReference>
<organism evidence="4 5">
    <name type="scientific">Nocardia jiangxiensis</name>
    <dbReference type="NCBI Taxonomy" id="282685"/>
    <lineage>
        <taxon>Bacteria</taxon>
        <taxon>Bacillati</taxon>
        <taxon>Actinomycetota</taxon>
        <taxon>Actinomycetes</taxon>
        <taxon>Mycobacteriales</taxon>
        <taxon>Nocardiaceae</taxon>
        <taxon>Nocardia</taxon>
    </lineage>
</organism>
<dbReference type="InterPro" id="IPR036250">
    <property type="entry name" value="AcylCo_DH-like_C"/>
</dbReference>
<dbReference type="InterPro" id="IPR013786">
    <property type="entry name" value="AcylCoA_DH/ox_N"/>
</dbReference>
<keyword evidence="5" id="KW-1185">Reference proteome</keyword>